<dbReference type="InterPro" id="IPR005337">
    <property type="entry name" value="RapZ-like"/>
</dbReference>
<dbReference type="GO" id="GO:0005524">
    <property type="term" value="F:ATP binding"/>
    <property type="evidence" value="ECO:0007669"/>
    <property type="project" value="InterPro"/>
</dbReference>
<dbReference type="EMBL" id="JAFJYH010000203">
    <property type="protein sequence ID" value="KAG4415907.1"/>
    <property type="molecule type" value="Genomic_DNA"/>
</dbReference>
<dbReference type="OrthoDB" id="10267139at2759"/>
<feature type="region of interest" description="Disordered" evidence="1">
    <location>
        <begin position="1"/>
        <end position="23"/>
    </location>
</feature>
<evidence type="ECO:0000313" key="3">
    <source>
        <dbReference type="EMBL" id="KAG4415907.1"/>
    </source>
</evidence>
<reference evidence="3" key="1">
    <citation type="submission" date="2021-02" db="EMBL/GenBank/DDBJ databases">
        <title>Genome sequence Cadophora malorum strain M34.</title>
        <authorList>
            <person name="Stefanovic E."/>
            <person name="Vu D."/>
            <person name="Scully C."/>
            <person name="Dijksterhuis J."/>
            <person name="Roader J."/>
            <person name="Houbraken J."/>
        </authorList>
    </citation>
    <scope>NUCLEOTIDE SEQUENCE</scope>
    <source>
        <strain evidence="3">M34</strain>
    </source>
</reference>
<dbReference type="Pfam" id="PF22740">
    <property type="entry name" value="PapZ_C"/>
    <property type="match status" value="1"/>
</dbReference>
<gene>
    <name evidence="3" type="ORF">IFR04_010925</name>
</gene>
<feature type="region of interest" description="Disordered" evidence="1">
    <location>
        <begin position="208"/>
        <end position="241"/>
    </location>
</feature>
<accession>A0A8H7TB55</accession>
<dbReference type="PANTHER" id="PTHR30448:SF0">
    <property type="entry name" value="RNASE ADAPTER PROTEIN RAPZ"/>
    <property type="match status" value="1"/>
</dbReference>
<dbReference type="AlphaFoldDB" id="A0A8H7TB55"/>
<protein>
    <recommendedName>
        <fullName evidence="2">RapZ C-terminal domain-containing protein</fullName>
    </recommendedName>
</protein>
<comment type="caution">
    <text evidence="3">The sequence shown here is derived from an EMBL/GenBank/DDBJ whole genome shotgun (WGS) entry which is preliminary data.</text>
</comment>
<feature type="compositionally biased region" description="Polar residues" evidence="1">
    <location>
        <begin position="1"/>
        <end position="10"/>
    </location>
</feature>
<evidence type="ECO:0000256" key="1">
    <source>
        <dbReference type="SAM" id="MobiDB-lite"/>
    </source>
</evidence>
<organism evidence="3 4">
    <name type="scientific">Cadophora malorum</name>
    <dbReference type="NCBI Taxonomy" id="108018"/>
    <lineage>
        <taxon>Eukaryota</taxon>
        <taxon>Fungi</taxon>
        <taxon>Dikarya</taxon>
        <taxon>Ascomycota</taxon>
        <taxon>Pezizomycotina</taxon>
        <taxon>Leotiomycetes</taxon>
        <taxon>Helotiales</taxon>
        <taxon>Ploettnerulaceae</taxon>
        <taxon>Cadophora</taxon>
    </lineage>
</organism>
<feature type="region of interest" description="Disordered" evidence="1">
    <location>
        <begin position="46"/>
        <end position="76"/>
    </location>
</feature>
<evidence type="ECO:0000313" key="4">
    <source>
        <dbReference type="Proteomes" id="UP000664132"/>
    </source>
</evidence>
<proteinExistence type="predicted"/>
<feature type="compositionally biased region" description="Acidic residues" evidence="1">
    <location>
        <begin position="139"/>
        <end position="153"/>
    </location>
</feature>
<name>A0A8H7TB55_9HELO</name>
<feature type="region of interest" description="Disordered" evidence="1">
    <location>
        <begin position="115"/>
        <end position="167"/>
    </location>
</feature>
<evidence type="ECO:0000259" key="2">
    <source>
        <dbReference type="Pfam" id="PF22740"/>
    </source>
</evidence>
<dbReference type="InterPro" id="IPR053931">
    <property type="entry name" value="RapZ_C"/>
</dbReference>
<dbReference type="PANTHER" id="PTHR30448">
    <property type="entry name" value="RNASE ADAPTER PROTEIN RAPZ"/>
    <property type="match status" value="1"/>
</dbReference>
<feature type="domain" description="RapZ C-terminal" evidence="2">
    <location>
        <begin position="162"/>
        <end position="211"/>
    </location>
</feature>
<dbReference type="Proteomes" id="UP000664132">
    <property type="component" value="Unassembled WGS sequence"/>
</dbReference>
<sequence length="241" mass="26618">MFATSGLETASPSSSPSPVEENLNLPDYAQKVLEDVELPVLILISHGHAPPLSPPPQLKFDVRNLPNPPKHIRDAYNGTSRRLQEWMVSDPAFGDRRDAVRTEIEEEMNRMTVEHEKNDVLKLGQDTQGKSDQLKEETPAGEDVSEKEPEDDGAVLGEADSSVEEADQDSFWTLRVGVSCAMGRHRSVAMVEELAKMSWPGWQVEVQHRDLNKKRGGGKKAGAKESRGTRGGGIPSHFEDD</sequence>
<keyword evidence="4" id="KW-1185">Reference proteome</keyword>